<keyword evidence="4" id="KW-0378">Hydrolase</keyword>
<name>A0AAV8Y5D7_9CUCU</name>
<comment type="similarity">
    <text evidence="2">Belongs to the REXO1/REXO3 family.</text>
</comment>
<proteinExistence type="inferred from homology"/>
<evidence type="ECO:0000313" key="7">
    <source>
        <dbReference type="EMBL" id="KAJ8946189.1"/>
    </source>
</evidence>
<dbReference type="SMART" id="SM00479">
    <property type="entry name" value="EXOIII"/>
    <property type="match status" value="1"/>
</dbReference>
<gene>
    <name evidence="7" type="ORF">NQ318_001701</name>
</gene>
<dbReference type="PANTHER" id="PTHR12801">
    <property type="entry name" value="RNA EXONUCLEASE REXO1 / RECO3 FAMILY MEMBER-RELATED"/>
    <property type="match status" value="1"/>
</dbReference>
<evidence type="ECO:0000256" key="4">
    <source>
        <dbReference type="ARBA" id="ARBA00022801"/>
    </source>
</evidence>
<comment type="caution">
    <text evidence="7">The sequence shown here is derived from an EMBL/GenBank/DDBJ whole genome shotgun (WGS) entry which is preliminary data.</text>
</comment>
<reference evidence="7" key="1">
    <citation type="journal article" date="2023" name="Insect Mol. Biol.">
        <title>Genome sequencing provides insights into the evolution of gene families encoding plant cell wall-degrading enzymes in longhorned beetles.</title>
        <authorList>
            <person name="Shin N.R."/>
            <person name="Okamura Y."/>
            <person name="Kirsch R."/>
            <person name="Pauchet Y."/>
        </authorList>
    </citation>
    <scope>NUCLEOTIDE SEQUENCE</scope>
    <source>
        <strain evidence="7">AMC_N1</strain>
    </source>
</reference>
<evidence type="ECO:0000259" key="6">
    <source>
        <dbReference type="SMART" id="SM00479"/>
    </source>
</evidence>
<dbReference type="EMBL" id="JAPWTK010000194">
    <property type="protein sequence ID" value="KAJ8946189.1"/>
    <property type="molecule type" value="Genomic_DNA"/>
</dbReference>
<dbReference type="PANTHER" id="PTHR12801:SF115">
    <property type="entry name" value="FI18136P1-RELATED"/>
    <property type="match status" value="1"/>
</dbReference>
<keyword evidence="3" id="KW-0540">Nuclease</keyword>
<organism evidence="7 8">
    <name type="scientific">Aromia moschata</name>
    <dbReference type="NCBI Taxonomy" id="1265417"/>
    <lineage>
        <taxon>Eukaryota</taxon>
        <taxon>Metazoa</taxon>
        <taxon>Ecdysozoa</taxon>
        <taxon>Arthropoda</taxon>
        <taxon>Hexapoda</taxon>
        <taxon>Insecta</taxon>
        <taxon>Pterygota</taxon>
        <taxon>Neoptera</taxon>
        <taxon>Endopterygota</taxon>
        <taxon>Coleoptera</taxon>
        <taxon>Polyphaga</taxon>
        <taxon>Cucujiformia</taxon>
        <taxon>Chrysomeloidea</taxon>
        <taxon>Cerambycidae</taxon>
        <taxon>Cerambycinae</taxon>
        <taxon>Callichromatini</taxon>
        <taxon>Aromia</taxon>
    </lineage>
</organism>
<dbReference type="GO" id="GO:0005634">
    <property type="term" value="C:nucleus"/>
    <property type="evidence" value="ECO:0007669"/>
    <property type="project" value="UniProtKB-SubCell"/>
</dbReference>
<dbReference type="GO" id="GO:0003676">
    <property type="term" value="F:nucleic acid binding"/>
    <property type="evidence" value="ECO:0007669"/>
    <property type="project" value="InterPro"/>
</dbReference>
<dbReference type="InterPro" id="IPR036397">
    <property type="entry name" value="RNaseH_sf"/>
</dbReference>
<feature type="domain" description="Exonuclease" evidence="6">
    <location>
        <begin position="22"/>
        <end position="162"/>
    </location>
</feature>
<dbReference type="Proteomes" id="UP001162162">
    <property type="component" value="Unassembled WGS sequence"/>
</dbReference>
<accession>A0AAV8Y5D7</accession>
<evidence type="ECO:0000313" key="8">
    <source>
        <dbReference type="Proteomes" id="UP001162162"/>
    </source>
</evidence>
<evidence type="ECO:0000256" key="2">
    <source>
        <dbReference type="ARBA" id="ARBA00006357"/>
    </source>
</evidence>
<evidence type="ECO:0000256" key="3">
    <source>
        <dbReference type="ARBA" id="ARBA00022722"/>
    </source>
</evidence>
<keyword evidence="8" id="KW-1185">Reference proteome</keyword>
<dbReference type="InterPro" id="IPR012337">
    <property type="entry name" value="RNaseH-like_sf"/>
</dbReference>
<sequence length="169" mass="19502">MNVYVLKMILNHCASSSLHRHCVLALHCETCYTVRGTVQYRDEGSRTHQDYNTRFSCIAAEDLNGRRDTKTLHEVQDDLLALIADDALIIGHELENDLRALKIVHRRVIDTTMVFPHAMGLPYKRSLRSLSSSILQREIQPGKGHDSYEDRVYAKSKKIHDDYAEIQFY</sequence>
<protein>
    <recommendedName>
        <fullName evidence="6">Exonuclease domain-containing protein</fullName>
    </recommendedName>
</protein>
<comment type="subcellular location">
    <subcellularLocation>
        <location evidence="1">Nucleus</location>
    </subcellularLocation>
</comment>
<dbReference type="AlphaFoldDB" id="A0AAV8Y5D7"/>
<dbReference type="Gene3D" id="3.30.420.10">
    <property type="entry name" value="Ribonuclease H-like superfamily/Ribonuclease H"/>
    <property type="match status" value="1"/>
</dbReference>
<dbReference type="GO" id="GO:0004527">
    <property type="term" value="F:exonuclease activity"/>
    <property type="evidence" value="ECO:0007669"/>
    <property type="project" value="InterPro"/>
</dbReference>
<dbReference type="SUPFAM" id="SSF53098">
    <property type="entry name" value="Ribonuclease H-like"/>
    <property type="match status" value="1"/>
</dbReference>
<dbReference type="InterPro" id="IPR013520">
    <property type="entry name" value="Ribonucl_H"/>
</dbReference>
<evidence type="ECO:0000256" key="5">
    <source>
        <dbReference type="ARBA" id="ARBA00023242"/>
    </source>
</evidence>
<evidence type="ECO:0000256" key="1">
    <source>
        <dbReference type="ARBA" id="ARBA00004123"/>
    </source>
</evidence>
<dbReference type="InterPro" id="IPR047021">
    <property type="entry name" value="REXO1/3/4-like"/>
</dbReference>
<keyword evidence="5" id="KW-0539">Nucleus</keyword>